<evidence type="ECO:0000256" key="1">
    <source>
        <dbReference type="ARBA" id="ARBA00022801"/>
    </source>
</evidence>
<name>A0A3G9J5D8_9FIRM</name>
<dbReference type="Proteomes" id="UP000268059">
    <property type="component" value="Chromosome"/>
</dbReference>
<keyword evidence="3" id="KW-0472">Membrane</keyword>
<dbReference type="InterPro" id="IPR023365">
    <property type="entry name" value="Sortase_dom-sf"/>
</dbReference>
<evidence type="ECO:0000313" key="5">
    <source>
        <dbReference type="Proteomes" id="UP000268059"/>
    </source>
</evidence>
<dbReference type="AlphaFoldDB" id="A0A3G9J5D8"/>
<evidence type="ECO:0000256" key="2">
    <source>
        <dbReference type="PIRSR" id="PIRSR605754-1"/>
    </source>
</evidence>
<dbReference type="KEGG" id="ebm:SG0102_07560"/>
<dbReference type="SUPFAM" id="SSF63817">
    <property type="entry name" value="Sortase"/>
    <property type="match status" value="1"/>
</dbReference>
<organism evidence="4 5">
    <name type="scientific">Intestinibaculum porci</name>
    <dbReference type="NCBI Taxonomy" id="2487118"/>
    <lineage>
        <taxon>Bacteria</taxon>
        <taxon>Bacillati</taxon>
        <taxon>Bacillota</taxon>
        <taxon>Erysipelotrichia</taxon>
        <taxon>Erysipelotrichales</taxon>
        <taxon>Erysipelotrichaceae</taxon>
        <taxon>Intestinibaculum</taxon>
    </lineage>
</organism>
<evidence type="ECO:0008006" key="6">
    <source>
        <dbReference type="Google" id="ProtNLM"/>
    </source>
</evidence>
<feature type="active site" description="Acyl-thioester intermediate" evidence="2">
    <location>
        <position position="223"/>
    </location>
</feature>
<dbReference type="EMBL" id="AP019309">
    <property type="protein sequence ID" value="BBH25822.1"/>
    <property type="molecule type" value="Genomic_DNA"/>
</dbReference>
<dbReference type="GO" id="GO:0016787">
    <property type="term" value="F:hydrolase activity"/>
    <property type="evidence" value="ECO:0007669"/>
    <property type="project" value="UniProtKB-KW"/>
</dbReference>
<accession>A0A3G9J5D8</accession>
<feature type="active site" description="Proton donor/acceptor" evidence="2">
    <location>
        <position position="132"/>
    </location>
</feature>
<keyword evidence="3" id="KW-0812">Transmembrane</keyword>
<dbReference type="OrthoDB" id="9806013at2"/>
<feature type="transmembrane region" description="Helical" evidence="3">
    <location>
        <begin position="29"/>
        <end position="51"/>
    </location>
</feature>
<sequence>MKTLFSKRKPKDKEKYTLDRRAYNIFNNLIDFIITAGIVIALGVGAFSIFVDVKKNNDLKIGYTSYSMEDLGAVAWLKVDKTEINFPIMQGSTNTEYLNKNPLGQVDIAGSIFLDSTNNAKFTDPYSVVYGHHLDKGLMFGTLDPYLKKSYLKTHTTGTIEVKGGPTYKLKLFSCIHVLSTSDTIFNASAQTTTKKVIKYIEKNDPDHLTYDKSLPIVALSTCVNALSAKRIVVFGTLQK</sequence>
<evidence type="ECO:0000256" key="3">
    <source>
        <dbReference type="SAM" id="Phobius"/>
    </source>
</evidence>
<dbReference type="CDD" id="cd05826">
    <property type="entry name" value="Sortase_B"/>
    <property type="match status" value="1"/>
</dbReference>
<gene>
    <name evidence="4" type="ORF">SG0102_07560</name>
</gene>
<dbReference type="InParanoid" id="A0A3G9J5D8"/>
<evidence type="ECO:0000313" key="4">
    <source>
        <dbReference type="EMBL" id="BBH25822.1"/>
    </source>
</evidence>
<dbReference type="Gene3D" id="2.40.260.10">
    <property type="entry name" value="Sortase"/>
    <property type="match status" value="1"/>
</dbReference>
<protein>
    <recommendedName>
        <fullName evidence="6">Class B sortase</fullName>
    </recommendedName>
</protein>
<dbReference type="InterPro" id="IPR009835">
    <property type="entry name" value="SrtB"/>
</dbReference>
<reference evidence="4 5" key="1">
    <citation type="submission" date="2018-11" db="EMBL/GenBank/DDBJ databases">
        <title>Novel Erysipelotrichaceae bacterium isolated from small intestine of a swine.</title>
        <authorList>
            <person name="Kim J.S."/>
            <person name="Choe H."/>
            <person name="Lee Y.R."/>
            <person name="Kim K.M."/>
            <person name="Park D.S."/>
        </authorList>
    </citation>
    <scope>NUCLEOTIDE SEQUENCE [LARGE SCALE GENOMIC DNA]</scope>
    <source>
        <strain evidence="4 5">SG0102</strain>
    </source>
</reference>
<dbReference type="RefSeq" id="WP_125118738.1">
    <property type="nucleotide sequence ID" value="NZ_AP019309.1"/>
</dbReference>
<proteinExistence type="predicted"/>
<keyword evidence="5" id="KW-1185">Reference proteome</keyword>
<dbReference type="Pfam" id="PF04203">
    <property type="entry name" value="Sortase"/>
    <property type="match status" value="1"/>
</dbReference>
<keyword evidence="3" id="KW-1133">Transmembrane helix</keyword>
<dbReference type="InterPro" id="IPR005754">
    <property type="entry name" value="Sortase"/>
</dbReference>
<keyword evidence="1" id="KW-0378">Hydrolase</keyword>